<evidence type="ECO:0000256" key="2">
    <source>
        <dbReference type="ARBA" id="ARBA00022906"/>
    </source>
</evidence>
<accession>A0A9W9Z7C6</accession>
<dbReference type="SUPFAM" id="SSF160240">
    <property type="entry name" value="Cation efflux protein cytoplasmic domain-like"/>
    <property type="match status" value="1"/>
</dbReference>
<keyword evidence="5" id="KW-1185">Reference proteome</keyword>
<reference evidence="4" key="1">
    <citation type="submission" date="2023-01" db="EMBL/GenBank/DDBJ databases">
        <title>Genome assembly of the deep-sea coral Lophelia pertusa.</title>
        <authorList>
            <person name="Herrera S."/>
            <person name="Cordes E."/>
        </authorList>
    </citation>
    <scope>NUCLEOTIDE SEQUENCE</scope>
    <source>
        <strain evidence="4">USNM1676648</strain>
        <tissue evidence="4">Polyp</tissue>
    </source>
</reference>
<dbReference type="GO" id="GO:0005385">
    <property type="term" value="F:zinc ion transmembrane transporter activity"/>
    <property type="evidence" value="ECO:0007669"/>
    <property type="project" value="TreeGrafter"/>
</dbReference>
<name>A0A9W9Z7C6_9CNID</name>
<proteinExistence type="inferred from homology"/>
<evidence type="ECO:0000256" key="1">
    <source>
        <dbReference type="ARBA" id="ARBA00008873"/>
    </source>
</evidence>
<dbReference type="InterPro" id="IPR036837">
    <property type="entry name" value="Cation_efflux_CTD_sf"/>
</dbReference>
<organism evidence="4 5">
    <name type="scientific">Desmophyllum pertusum</name>
    <dbReference type="NCBI Taxonomy" id="174260"/>
    <lineage>
        <taxon>Eukaryota</taxon>
        <taxon>Metazoa</taxon>
        <taxon>Cnidaria</taxon>
        <taxon>Anthozoa</taxon>
        <taxon>Hexacorallia</taxon>
        <taxon>Scleractinia</taxon>
        <taxon>Caryophylliina</taxon>
        <taxon>Caryophylliidae</taxon>
        <taxon>Desmophyllum</taxon>
    </lineage>
</organism>
<feature type="domain" description="Cation efflux protein cytoplasmic" evidence="3">
    <location>
        <begin position="5"/>
        <end position="79"/>
    </location>
</feature>
<evidence type="ECO:0000313" key="4">
    <source>
        <dbReference type="EMBL" id="KAJ7376357.1"/>
    </source>
</evidence>
<evidence type="ECO:0000259" key="3">
    <source>
        <dbReference type="Pfam" id="PF16916"/>
    </source>
</evidence>
<keyword evidence="2" id="KW-0813">Transport</keyword>
<protein>
    <recommendedName>
        <fullName evidence="3">Cation efflux protein cytoplasmic domain-containing protein</fullName>
    </recommendedName>
</protein>
<keyword evidence="2" id="KW-0864">Zinc transport</keyword>
<dbReference type="InterPro" id="IPR027470">
    <property type="entry name" value="Cation_efflux_CTD"/>
</dbReference>
<dbReference type="Pfam" id="PF16916">
    <property type="entry name" value="ZT_dimer"/>
    <property type="match status" value="1"/>
</dbReference>
<gene>
    <name evidence="4" type="ORF">OS493_035100</name>
</gene>
<dbReference type="AlphaFoldDB" id="A0A9W9Z7C6"/>
<dbReference type="EMBL" id="MU826401">
    <property type="protein sequence ID" value="KAJ7376357.1"/>
    <property type="molecule type" value="Genomic_DNA"/>
</dbReference>
<dbReference type="Proteomes" id="UP001163046">
    <property type="component" value="Unassembled WGS sequence"/>
</dbReference>
<comment type="caution">
    <text evidence="4">The sequence shown here is derived from an EMBL/GenBank/DDBJ whole genome shotgun (WGS) entry which is preliminary data.</text>
</comment>
<evidence type="ECO:0000313" key="5">
    <source>
        <dbReference type="Proteomes" id="UP001163046"/>
    </source>
</evidence>
<comment type="similarity">
    <text evidence="1">Belongs to the cation diffusion facilitator (CDF) transporter (TC 2.A.4) family. SLC30A subfamily.</text>
</comment>
<dbReference type="GO" id="GO:0005886">
    <property type="term" value="C:plasma membrane"/>
    <property type="evidence" value="ECO:0007669"/>
    <property type="project" value="TreeGrafter"/>
</dbReference>
<dbReference type="InterPro" id="IPR050681">
    <property type="entry name" value="CDF/SLC30A"/>
</dbReference>
<sequence length="90" mass="9570">MEGVPKGLSFNSLKASLLDIPGVLAVHDLHVWSLTVGTSAIAVHLVIDDSCSSQTALEEASRICSQEFDIPHSTIQVETSSEKTAECVSM</sequence>
<dbReference type="OrthoDB" id="9944568at2759"/>
<dbReference type="GO" id="GO:0010043">
    <property type="term" value="P:response to zinc ion"/>
    <property type="evidence" value="ECO:0007669"/>
    <property type="project" value="TreeGrafter"/>
</dbReference>
<keyword evidence="2" id="KW-0862">Zinc</keyword>
<dbReference type="PANTHER" id="PTHR11562:SF17">
    <property type="entry name" value="RE54080P-RELATED"/>
    <property type="match status" value="1"/>
</dbReference>
<dbReference type="PANTHER" id="PTHR11562">
    <property type="entry name" value="CATION EFFLUX PROTEIN/ ZINC TRANSPORTER"/>
    <property type="match status" value="1"/>
</dbReference>
<keyword evidence="2" id="KW-0406">Ion transport</keyword>